<dbReference type="SUPFAM" id="SSF103473">
    <property type="entry name" value="MFS general substrate transporter"/>
    <property type="match status" value="1"/>
</dbReference>
<dbReference type="InterPro" id="IPR011701">
    <property type="entry name" value="MFS"/>
</dbReference>
<dbReference type="NCBIfam" id="TIGR00710">
    <property type="entry name" value="efflux_Bcr_CflA"/>
    <property type="match status" value="1"/>
</dbReference>
<evidence type="ECO:0000256" key="2">
    <source>
        <dbReference type="ARBA" id="ARBA00006236"/>
    </source>
</evidence>
<comment type="caution">
    <text evidence="8">Lacks conserved residue(s) required for the propagation of feature annotation.</text>
</comment>
<keyword evidence="8" id="KW-0997">Cell inner membrane</keyword>
<evidence type="ECO:0000256" key="3">
    <source>
        <dbReference type="ARBA" id="ARBA00022448"/>
    </source>
</evidence>
<dbReference type="InterPro" id="IPR020846">
    <property type="entry name" value="MFS_dom"/>
</dbReference>
<feature type="transmembrane region" description="Helical" evidence="8">
    <location>
        <begin position="263"/>
        <end position="283"/>
    </location>
</feature>
<dbReference type="PANTHER" id="PTHR23502">
    <property type="entry name" value="MAJOR FACILITATOR SUPERFAMILY"/>
    <property type="match status" value="1"/>
</dbReference>
<dbReference type="InterPro" id="IPR004812">
    <property type="entry name" value="Efflux_drug-R_Bcr/CmlA"/>
</dbReference>
<comment type="subcellular location">
    <subcellularLocation>
        <location evidence="8">Cell inner membrane</location>
        <topology evidence="8">Multi-pass membrane protein</topology>
    </subcellularLocation>
    <subcellularLocation>
        <location evidence="1">Cell membrane</location>
        <topology evidence="1">Multi-pass membrane protein</topology>
    </subcellularLocation>
</comment>
<dbReference type="PROSITE" id="PS00216">
    <property type="entry name" value="SUGAR_TRANSPORT_1"/>
    <property type="match status" value="1"/>
</dbReference>
<evidence type="ECO:0000256" key="1">
    <source>
        <dbReference type="ARBA" id="ARBA00004651"/>
    </source>
</evidence>
<dbReference type="AlphaFoldDB" id="A0A4R6N3Y4"/>
<dbReference type="Proteomes" id="UP000295357">
    <property type="component" value="Unassembled WGS sequence"/>
</dbReference>
<dbReference type="OrthoDB" id="9814303at2"/>
<feature type="transmembrane region" description="Helical" evidence="8">
    <location>
        <begin position="87"/>
        <end position="104"/>
    </location>
</feature>
<gene>
    <name evidence="10" type="ORF">DFR39_104187</name>
</gene>
<dbReference type="EMBL" id="SNXE01000004">
    <property type="protein sequence ID" value="TDP09626.1"/>
    <property type="molecule type" value="Genomic_DNA"/>
</dbReference>
<dbReference type="GO" id="GO:1990961">
    <property type="term" value="P:xenobiotic detoxification by transmembrane export across the plasma membrane"/>
    <property type="evidence" value="ECO:0007669"/>
    <property type="project" value="InterPro"/>
</dbReference>
<dbReference type="Pfam" id="PF07690">
    <property type="entry name" value="MFS_1"/>
    <property type="match status" value="1"/>
</dbReference>
<sequence>MPAAATTGPTGLPARPSLGWQVLALALLLGLQPIGTDLYLPALPALRAELGAAMSATQLTLSGLILAFGLGQLLMGPLSDRLGRRPVLLGGLTLYAMAGAGGALAADIELLVLCRVMQGLGLAAAVVGARAMLRDWFAPQEGARVMARALGGLGLLAMLSPPLGGLLAATLGWRWTLLAIALAGVTALVMVTRRIPESLSRRDPQALQPRRLLANWAQVAAHPGFRAYTLLTTLAYGTLYTFLAASAFVFIEVLGLGRGSYGLVVGAGAGIYVLGTLICRRWLSRLSLAATARRGALFTAIGALGMGLAAWVLPPSAPALLLPHVFIMLGHGVLQPCSQVGAVGPFPQLAGTAAALSGFVSALGAFLVGAWLSLSLDGTVRPMAATMAVLGAGAALCAWTLVQTQARSDTPA</sequence>
<keyword evidence="4" id="KW-1003">Cell membrane</keyword>
<evidence type="ECO:0000256" key="5">
    <source>
        <dbReference type="ARBA" id="ARBA00022692"/>
    </source>
</evidence>
<dbReference type="GO" id="GO:0042910">
    <property type="term" value="F:xenobiotic transmembrane transporter activity"/>
    <property type="evidence" value="ECO:0007669"/>
    <property type="project" value="InterPro"/>
</dbReference>
<feature type="transmembrane region" description="Helical" evidence="8">
    <location>
        <begin position="349"/>
        <end position="372"/>
    </location>
</feature>
<evidence type="ECO:0000256" key="7">
    <source>
        <dbReference type="ARBA" id="ARBA00023136"/>
    </source>
</evidence>
<feature type="transmembrane region" description="Helical" evidence="8">
    <location>
        <begin position="295"/>
        <end position="313"/>
    </location>
</feature>
<dbReference type="PANTHER" id="PTHR23502:SF132">
    <property type="entry name" value="POLYAMINE TRANSPORTER 2-RELATED"/>
    <property type="match status" value="1"/>
</dbReference>
<name>A0A4R6N3Y4_9BURK</name>
<dbReference type="InterPro" id="IPR036259">
    <property type="entry name" value="MFS_trans_sf"/>
</dbReference>
<feature type="transmembrane region" description="Helical" evidence="8">
    <location>
        <begin position="228"/>
        <end position="251"/>
    </location>
</feature>
<dbReference type="RefSeq" id="WP_133603599.1">
    <property type="nucleotide sequence ID" value="NZ_JAUFPJ010000004.1"/>
</dbReference>
<feature type="transmembrane region" description="Helical" evidence="8">
    <location>
        <begin position="55"/>
        <end position="75"/>
    </location>
</feature>
<dbReference type="GO" id="GO:0005886">
    <property type="term" value="C:plasma membrane"/>
    <property type="evidence" value="ECO:0007669"/>
    <property type="project" value="UniProtKB-SubCell"/>
</dbReference>
<dbReference type="CDD" id="cd17320">
    <property type="entry name" value="MFS_MdfA_MDR_like"/>
    <property type="match status" value="1"/>
</dbReference>
<evidence type="ECO:0000256" key="8">
    <source>
        <dbReference type="RuleBase" id="RU365088"/>
    </source>
</evidence>
<reference evidence="10 11" key="1">
    <citation type="submission" date="2019-03" db="EMBL/GenBank/DDBJ databases">
        <title>Genomic Encyclopedia of Type Strains, Phase IV (KMG-IV): sequencing the most valuable type-strain genomes for metagenomic binning, comparative biology and taxonomic classification.</title>
        <authorList>
            <person name="Goeker M."/>
        </authorList>
    </citation>
    <scope>NUCLEOTIDE SEQUENCE [LARGE SCALE GENOMIC DNA]</scope>
    <source>
        <strain evidence="10 11">DSM 25082</strain>
    </source>
</reference>
<feature type="transmembrane region" description="Helical" evidence="8">
    <location>
        <begin position="384"/>
        <end position="402"/>
    </location>
</feature>
<protein>
    <recommendedName>
        <fullName evidence="8">Bcr/CflA family efflux transporter</fullName>
    </recommendedName>
</protein>
<evidence type="ECO:0000259" key="9">
    <source>
        <dbReference type="PROSITE" id="PS50850"/>
    </source>
</evidence>
<feature type="transmembrane region" description="Helical" evidence="8">
    <location>
        <begin position="18"/>
        <end position="35"/>
    </location>
</feature>
<dbReference type="PROSITE" id="PS50850">
    <property type="entry name" value="MFS"/>
    <property type="match status" value="1"/>
</dbReference>
<keyword evidence="6 8" id="KW-1133">Transmembrane helix</keyword>
<feature type="transmembrane region" description="Helical" evidence="8">
    <location>
        <begin position="173"/>
        <end position="192"/>
    </location>
</feature>
<accession>A0A4R6N3Y4</accession>
<keyword evidence="11" id="KW-1185">Reference proteome</keyword>
<keyword evidence="3 8" id="KW-0813">Transport</keyword>
<comment type="similarity">
    <text evidence="2 8">Belongs to the major facilitator superfamily. Bcr/CmlA family.</text>
</comment>
<evidence type="ECO:0000313" key="10">
    <source>
        <dbReference type="EMBL" id="TDP09626.1"/>
    </source>
</evidence>
<dbReference type="Gene3D" id="1.20.1720.10">
    <property type="entry name" value="Multidrug resistance protein D"/>
    <property type="match status" value="1"/>
</dbReference>
<evidence type="ECO:0000256" key="4">
    <source>
        <dbReference type="ARBA" id="ARBA00022475"/>
    </source>
</evidence>
<proteinExistence type="inferred from homology"/>
<evidence type="ECO:0000256" key="6">
    <source>
        <dbReference type="ARBA" id="ARBA00022989"/>
    </source>
</evidence>
<feature type="transmembrane region" description="Helical" evidence="8">
    <location>
        <begin position="319"/>
        <end position="337"/>
    </location>
</feature>
<feature type="domain" description="Major facilitator superfamily (MFS) profile" evidence="9">
    <location>
        <begin position="21"/>
        <end position="406"/>
    </location>
</feature>
<keyword evidence="5 8" id="KW-0812">Transmembrane</keyword>
<keyword evidence="7 8" id="KW-0472">Membrane</keyword>
<feature type="transmembrane region" description="Helical" evidence="8">
    <location>
        <begin position="145"/>
        <end position="167"/>
    </location>
</feature>
<organism evidence="10 11">
    <name type="scientific">Roseateles asaccharophilus</name>
    <dbReference type="NCBI Taxonomy" id="582607"/>
    <lineage>
        <taxon>Bacteria</taxon>
        <taxon>Pseudomonadati</taxon>
        <taxon>Pseudomonadota</taxon>
        <taxon>Betaproteobacteria</taxon>
        <taxon>Burkholderiales</taxon>
        <taxon>Sphaerotilaceae</taxon>
        <taxon>Roseateles</taxon>
    </lineage>
</organism>
<comment type="caution">
    <text evidence="10">The sequence shown here is derived from an EMBL/GenBank/DDBJ whole genome shotgun (WGS) entry which is preliminary data.</text>
</comment>
<evidence type="ECO:0000313" key="11">
    <source>
        <dbReference type="Proteomes" id="UP000295357"/>
    </source>
</evidence>
<dbReference type="InterPro" id="IPR005829">
    <property type="entry name" value="Sugar_transporter_CS"/>
</dbReference>